<sequence length="49" mass="5757">MNIINRLTELRDIIKNTPRLQRKKLIGSIDNLIKEIKEIGKEESLLEPE</sequence>
<dbReference type="AlphaFoldDB" id="X1EV73"/>
<feature type="non-terminal residue" evidence="1">
    <location>
        <position position="49"/>
    </location>
</feature>
<gene>
    <name evidence="1" type="ORF">S03H2_07520</name>
</gene>
<comment type="caution">
    <text evidence="1">The sequence shown here is derived from an EMBL/GenBank/DDBJ whole genome shotgun (WGS) entry which is preliminary data.</text>
</comment>
<accession>X1EV73</accession>
<evidence type="ECO:0000313" key="1">
    <source>
        <dbReference type="EMBL" id="GAH24215.1"/>
    </source>
</evidence>
<organism evidence="1">
    <name type="scientific">marine sediment metagenome</name>
    <dbReference type="NCBI Taxonomy" id="412755"/>
    <lineage>
        <taxon>unclassified sequences</taxon>
        <taxon>metagenomes</taxon>
        <taxon>ecological metagenomes</taxon>
    </lineage>
</organism>
<protein>
    <submittedName>
        <fullName evidence="1">Uncharacterized protein</fullName>
    </submittedName>
</protein>
<reference evidence="1" key="1">
    <citation type="journal article" date="2014" name="Front. Microbiol.">
        <title>High frequency of phylogenetically diverse reductive dehalogenase-homologous genes in deep subseafloor sedimentary metagenomes.</title>
        <authorList>
            <person name="Kawai M."/>
            <person name="Futagami T."/>
            <person name="Toyoda A."/>
            <person name="Takaki Y."/>
            <person name="Nishi S."/>
            <person name="Hori S."/>
            <person name="Arai W."/>
            <person name="Tsubouchi T."/>
            <person name="Morono Y."/>
            <person name="Uchiyama I."/>
            <person name="Ito T."/>
            <person name="Fujiyama A."/>
            <person name="Inagaki F."/>
            <person name="Takami H."/>
        </authorList>
    </citation>
    <scope>NUCLEOTIDE SEQUENCE</scope>
    <source>
        <strain evidence="1">Expedition CK06-06</strain>
    </source>
</reference>
<dbReference type="EMBL" id="BARU01003482">
    <property type="protein sequence ID" value="GAH24215.1"/>
    <property type="molecule type" value="Genomic_DNA"/>
</dbReference>
<proteinExistence type="predicted"/>
<name>X1EV73_9ZZZZ</name>